<name>A0A3S3UWG7_9RHOB</name>
<comment type="caution">
    <text evidence="4">The sequence shown here is derived from an EMBL/GenBank/DDBJ whole genome shotgun (WGS) entry which is preliminary data.</text>
</comment>
<dbReference type="GO" id="GO:0000976">
    <property type="term" value="F:transcription cis-regulatory region binding"/>
    <property type="evidence" value="ECO:0007669"/>
    <property type="project" value="TreeGrafter"/>
</dbReference>
<dbReference type="Pfam" id="PF00440">
    <property type="entry name" value="TetR_N"/>
    <property type="match status" value="1"/>
</dbReference>
<feature type="DNA-binding region" description="H-T-H motif" evidence="2">
    <location>
        <begin position="67"/>
        <end position="86"/>
    </location>
</feature>
<accession>A0A3S3UWG7</accession>
<reference evidence="4 5" key="1">
    <citation type="journal article" date="2015" name="Int. J. Syst. Evol. Microbiol.">
        <title>Gemmobacter intermedius sp. nov., isolated from a white stork (Ciconia ciconia).</title>
        <authorList>
            <person name="Kampfer P."/>
            <person name="Jerzak L."/>
            <person name="Wilharm G."/>
            <person name="Golke J."/>
            <person name="Busse H.J."/>
            <person name="Glaeser S.P."/>
        </authorList>
    </citation>
    <scope>NUCLEOTIDE SEQUENCE [LARGE SCALE GENOMIC DNA]</scope>
    <source>
        <strain evidence="4 5">119/4</strain>
    </source>
</reference>
<dbReference type="PANTHER" id="PTHR30055">
    <property type="entry name" value="HTH-TYPE TRANSCRIPTIONAL REGULATOR RUTR"/>
    <property type="match status" value="1"/>
</dbReference>
<keyword evidence="5" id="KW-1185">Reference proteome</keyword>
<dbReference type="InterPro" id="IPR009057">
    <property type="entry name" value="Homeodomain-like_sf"/>
</dbReference>
<evidence type="ECO:0000256" key="2">
    <source>
        <dbReference type="PROSITE-ProRule" id="PRU00335"/>
    </source>
</evidence>
<evidence type="ECO:0000313" key="5">
    <source>
        <dbReference type="Proteomes" id="UP000287168"/>
    </source>
</evidence>
<dbReference type="Gene3D" id="1.10.357.10">
    <property type="entry name" value="Tetracycline Repressor, domain 2"/>
    <property type="match status" value="1"/>
</dbReference>
<organism evidence="4 5">
    <name type="scientific">Falsigemmobacter intermedius</name>
    <dbReference type="NCBI Taxonomy" id="1553448"/>
    <lineage>
        <taxon>Bacteria</taxon>
        <taxon>Pseudomonadati</taxon>
        <taxon>Pseudomonadota</taxon>
        <taxon>Alphaproteobacteria</taxon>
        <taxon>Rhodobacterales</taxon>
        <taxon>Paracoccaceae</taxon>
        <taxon>Falsigemmobacter</taxon>
    </lineage>
</organism>
<dbReference type="OrthoDB" id="3218408at2"/>
<evidence type="ECO:0000259" key="3">
    <source>
        <dbReference type="PROSITE" id="PS50977"/>
    </source>
</evidence>
<feature type="domain" description="HTH tetR-type" evidence="3">
    <location>
        <begin position="44"/>
        <end position="104"/>
    </location>
</feature>
<dbReference type="PANTHER" id="PTHR30055:SF239">
    <property type="entry name" value="TRANSCRIPTIONAL REGULATORY PROTEIN"/>
    <property type="match status" value="1"/>
</dbReference>
<dbReference type="SUPFAM" id="SSF46689">
    <property type="entry name" value="Homeodomain-like"/>
    <property type="match status" value="1"/>
</dbReference>
<dbReference type="Proteomes" id="UP000287168">
    <property type="component" value="Unassembled WGS sequence"/>
</dbReference>
<dbReference type="GO" id="GO:0003700">
    <property type="term" value="F:DNA-binding transcription factor activity"/>
    <property type="evidence" value="ECO:0007669"/>
    <property type="project" value="TreeGrafter"/>
</dbReference>
<dbReference type="EMBL" id="SBLC01000010">
    <property type="protein sequence ID" value="RWY41536.1"/>
    <property type="molecule type" value="Genomic_DNA"/>
</dbReference>
<evidence type="ECO:0000313" key="4">
    <source>
        <dbReference type="EMBL" id="RWY41536.1"/>
    </source>
</evidence>
<dbReference type="PRINTS" id="PR00455">
    <property type="entry name" value="HTHTETR"/>
</dbReference>
<dbReference type="PROSITE" id="PS50977">
    <property type="entry name" value="HTH_TETR_2"/>
    <property type="match status" value="1"/>
</dbReference>
<sequence>MMGRFLAPYTCVCDLAIICGNAMPDQSLTQETTDTEAASLRSPVLSRADWLRAALETLIESGADAVKITRLADRLGVTRGSFYWHFKDRGEILEALIDSWAQKNTVAIVNAAGAGPDLTGSVLALMMAWLDAGLYDPRLDFSIRAWARSDAALRARVLETDETRLAALAQMYQRAGRSPEAAEVAARNLYYMQMGYYALGVSEALATRLSYIRGYFTSFTGEALPEARLKRFLEEVAQRPGIKDAG</sequence>
<proteinExistence type="predicted"/>
<dbReference type="AlphaFoldDB" id="A0A3S3UWG7"/>
<evidence type="ECO:0000256" key="1">
    <source>
        <dbReference type="ARBA" id="ARBA00023125"/>
    </source>
</evidence>
<gene>
    <name evidence="4" type="ORF">EP867_08825</name>
</gene>
<dbReference type="InterPro" id="IPR050109">
    <property type="entry name" value="HTH-type_TetR-like_transc_reg"/>
</dbReference>
<dbReference type="InterPro" id="IPR001647">
    <property type="entry name" value="HTH_TetR"/>
</dbReference>
<protein>
    <submittedName>
        <fullName evidence="4">TetR/AcrR family transcriptional regulator</fullName>
    </submittedName>
</protein>
<keyword evidence="1 2" id="KW-0238">DNA-binding</keyword>